<dbReference type="GO" id="GO:0000139">
    <property type="term" value="C:Golgi membrane"/>
    <property type="evidence" value="ECO:0007669"/>
    <property type="project" value="UniProtKB-SubCell"/>
</dbReference>
<dbReference type="InterPro" id="IPR030798">
    <property type="entry name" value="Arfaptin_fam"/>
</dbReference>
<keyword evidence="4" id="KW-0333">Golgi apparatus</keyword>
<accession>A0ABD0XLV5</accession>
<evidence type="ECO:0000313" key="8">
    <source>
        <dbReference type="EMBL" id="KAL0994900.1"/>
    </source>
</evidence>
<dbReference type="SMART" id="SM01015">
    <property type="entry name" value="Arfaptin"/>
    <property type="match status" value="1"/>
</dbReference>
<dbReference type="FunFam" id="1.20.1270.60:FF:000003">
    <property type="entry name" value="arfaptin-2 isoform X1"/>
    <property type="match status" value="1"/>
</dbReference>
<dbReference type="EMBL" id="JAGEUA010000003">
    <property type="protein sequence ID" value="KAL0994900.1"/>
    <property type="molecule type" value="Genomic_DNA"/>
</dbReference>
<sequence length="430" mass="48533">MHRTRKKAVQEKQRRLYVVSSANCSNLVAWKKGVGSDVWIIQTTRRRGLVQHRCQVGVTGVLRKAADMEIPINRNGDTGTLAEDESLEHVAKLQWSLDEKDLQQVMVSGPNLNETSIVSGGYGGTAEGIIPTSSIKGPAVRYNAQFNRRIPVTGQGPSMHHSSSGGSMTAEEASRGIAVEKLEYVKKWSLNTYKCTKQMISERFGRGSRTVDLELEAQIEVLRDTKRKYENVLRLARALTNHFYSMVQTQHALGDTFADLSQKSPELRDEFGYNADTQKLLCKNGETLLGAVNFFVSSINTLVNKTMEDTLMTVKMYEAARLEFDAYRTDLEELSTGPKDAVTVARIDVAQEQYQIHKDKYERLRSDVIVKLRFLDENKVKVMHKQLLLFHNAISAYFAGNQQQLEQSLKQFNIKLRPPGADKPSWLEES</sequence>
<keyword evidence="5" id="KW-0472">Membrane</keyword>
<dbReference type="PANTHER" id="PTHR12141">
    <property type="entry name" value="ARFAPTIN-RELATED"/>
    <property type="match status" value="1"/>
</dbReference>
<dbReference type="GO" id="GO:0070273">
    <property type="term" value="F:phosphatidylinositol-4-phosphate binding"/>
    <property type="evidence" value="ECO:0007669"/>
    <property type="project" value="UniProtKB-ARBA"/>
</dbReference>
<dbReference type="SUPFAM" id="SSF103657">
    <property type="entry name" value="BAR/IMD domain-like"/>
    <property type="match status" value="1"/>
</dbReference>
<evidence type="ECO:0000256" key="3">
    <source>
        <dbReference type="ARBA" id="ARBA00022553"/>
    </source>
</evidence>
<keyword evidence="3" id="KW-0597">Phosphoprotein</keyword>
<dbReference type="PROSITE" id="PS50870">
    <property type="entry name" value="AH"/>
    <property type="match status" value="1"/>
</dbReference>
<dbReference type="GO" id="GO:0008104">
    <property type="term" value="P:intracellular protein localization"/>
    <property type="evidence" value="ECO:0007669"/>
    <property type="project" value="UniProtKB-ARBA"/>
</dbReference>
<evidence type="ECO:0000259" key="7">
    <source>
        <dbReference type="PROSITE" id="PS50870"/>
    </source>
</evidence>
<reference evidence="8 9" key="1">
    <citation type="submission" date="2024-06" db="EMBL/GenBank/DDBJ databases">
        <authorList>
            <person name="Pan Q."/>
            <person name="Wen M."/>
            <person name="Jouanno E."/>
            <person name="Zahm M."/>
            <person name="Klopp C."/>
            <person name="Cabau C."/>
            <person name="Louis A."/>
            <person name="Berthelot C."/>
            <person name="Parey E."/>
            <person name="Roest Crollius H."/>
            <person name="Montfort J."/>
            <person name="Robinson-Rechavi M."/>
            <person name="Bouchez O."/>
            <person name="Lampietro C."/>
            <person name="Lopez Roques C."/>
            <person name="Donnadieu C."/>
            <person name="Postlethwait J."/>
            <person name="Bobe J."/>
            <person name="Verreycken H."/>
            <person name="Guiguen Y."/>
        </authorList>
    </citation>
    <scope>NUCLEOTIDE SEQUENCE [LARGE SCALE GENOMIC DNA]</scope>
    <source>
        <strain evidence="8">Up_M1</strain>
        <tissue evidence="8">Testis</tissue>
    </source>
</reference>
<dbReference type="GO" id="GO:0005829">
    <property type="term" value="C:cytosol"/>
    <property type="evidence" value="ECO:0007669"/>
    <property type="project" value="UniProtKB-ARBA"/>
</dbReference>
<proteinExistence type="predicted"/>
<keyword evidence="9" id="KW-1185">Reference proteome</keyword>
<dbReference type="PANTHER" id="PTHR12141:SF3">
    <property type="entry name" value="ARFAPTIN-2"/>
    <property type="match status" value="1"/>
</dbReference>
<evidence type="ECO:0000256" key="5">
    <source>
        <dbReference type="ARBA" id="ARBA00023136"/>
    </source>
</evidence>
<dbReference type="CDD" id="cd07660">
    <property type="entry name" value="BAR_Arfaptin"/>
    <property type="match status" value="1"/>
</dbReference>
<dbReference type="Pfam" id="PF06456">
    <property type="entry name" value="Arfaptin"/>
    <property type="match status" value="1"/>
</dbReference>
<comment type="subcellular location">
    <subcellularLocation>
        <location evidence="1">Golgi apparatus membrane</location>
    </subcellularLocation>
    <subcellularLocation>
        <location evidence="2">Golgi apparatus</location>
        <location evidence="2">trans-Golgi network</location>
    </subcellularLocation>
</comment>
<evidence type="ECO:0000313" key="9">
    <source>
        <dbReference type="Proteomes" id="UP001557470"/>
    </source>
</evidence>
<dbReference type="AlphaFoldDB" id="A0ABD0XLV5"/>
<feature type="compositionally biased region" description="Low complexity" evidence="6">
    <location>
        <begin position="158"/>
        <end position="168"/>
    </location>
</feature>
<protein>
    <recommendedName>
        <fullName evidence="7">AH domain-containing protein</fullName>
    </recommendedName>
</protein>
<evidence type="ECO:0000256" key="2">
    <source>
        <dbReference type="ARBA" id="ARBA00004601"/>
    </source>
</evidence>
<feature type="domain" description="AH" evidence="7">
    <location>
        <begin position="210"/>
        <end position="410"/>
    </location>
</feature>
<comment type="caution">
    <text evidence="8">The sequence shown here is derived from an EMBL/GenBank/DDBJ whole genome shotgun (WGS) entry which is preliminary data.</text>
</comment>
<dbReference type="InterPro" id="IPR027267">
    <property type="entry name" value="AH/BAR_dom_sf"/>
</dbReference>
<feature type="region of interest" description="Disordered" evidence="6">
    <location>
        <begin position="151"/>
        <end position="171"/>
    </location>
</feature>
<dbReference type="Gene3D" id="1.20.1270.60">
    <property type="entry name" value="Arfaptin homology (AH) domain/BAR domain"/>
    <property type="match status" value="1"/>
</dbReference>
<evidence type="ECO:0000256" key="6">
    <source>
        <dbReference type="SAM" id="MobiDB-lite"/>
    </source>
</evidence>
<evidence type="ECO:0000256" key="1">
    <source>
        <dbReference type="ARBA" id="ARBA00004394"/>
    </source>
</evidence>
<name>A0ABD0XLV5_UMBPY</name>
<dbReference type="GO" id="GO:0032588">
    <property type="term" value="C:trans-Golgi network membrane"/>
    <property type="evidence" value="ECO:0007669"/>
    <property type="project" value="UniProtKB-ARBA"/>
</dbReference>
<dbReference type="InterPro" id="IPR010504">
    <property type="entry name" value="AH_dom"/>
</dbReference>
<dbReference type="Proteomes" id="UP001557470">
    <property type="component" value="Unassembled WGS sequence"/>
</dbReference>
<gene>
    <name evidence="8" type="ORF">UPYG_G00129000</name>
</gene>
<evidence type="ECO:0000256" key="4">
    <source>
        <dbReference type="ARBA" id="ARBA00023034"/>
    </source>
</evidence>
<organism evidence="8 9">
    <name type="scientific">Umbra pygmaea</name>
    <name type="common">Eastern mudminnow</name>
    <dbReference type="NCBI Taxonomy" id="75934"/>
    <lineage>
        <taxon>Eukaryota</taxon>
        <taxon>Metazoa</taxon>
        <taxon>Chordata</taxon>
        <taxon>Craniata</taxon>
        <taxon>Vertebrata</taxon>
        <taxon>Euteleostomi</taxon>
        <taxon>Actinopterygii</taxon>
        <taxon>Neopterygii</taxon>
        <taxon>Teleostei</taxon>
        <taxon>Protacanthopterygii</taxon>
        <taxon>Esociformes</taxon>
        <taxon>Umbridae</taxon>
        <taxon>Umbra</taxon>
    </lineage>
</organism>